<reference evidence="10" key="3">
    <citation type="submission" date="2025-09" db="UniProtKB">
        <authorList>
            <consortium name="Ensembl"/>
        </authorList>
    </citation>
    <scope>IDENTIFICATION</scope>
</reference>
<dbReference type="Proteomes" id="UP000008225">
    <property type="component" value="Chromosome 17"/>
</dbReference>
<comment type="similarity">
    <text evidence="2 9">Belongs to the universal ribosomal protein uL3 family.</text>
</comment>
<dbReference type="FunFam" id="2.40.30.10:FF:000067">
    <property type="entry name" value="39S ribosomal protein L3, mitochondrial"/>
    <property type="match status" value="1"/>
</dbReference>
<dbReference type="PROSITE" id="PS00474">
    <property type="entry name" value="RIBOSOMAL_L3"/>
    <property type="match status" value="1"/>
</dbReference>
<dbReference type="GO" id="GO:0003735">
    <property type="term" value="F:structural constituent of ribosome"/>
    <property type="evidence" value="ECO:0007669"/>
    <property type="project" value="InterPro"/>
</dbReference>
<dbReference type="Pfam" id="PF00297">
    <property type="entry name" value="Ribosomal_L3"/>
    <property type="match status" value="2"/>
</dbReference>
<dbReference type="InterPro" id="IPR044892">
    <property type="entry name" value="Ribosomal_L3_dom_3_arc_sf"/>
</dbReference>
<dbReference type="PANTHER" id="PTHR11229:SF8">
    <property type="entry name" value="LARGE RIBOSOMAL SUBUNIT PROTEIN UL3M"/>
    <property type="match status" value="1"/>
</dbReference>
<evidence type="ECO:0000313" key="10">
    <source>
        <dbReference type="Ensembl" id="ENSCJAP00000074653.1"/>
    </source>
</evidence>
<evidence type="ECO:0000256" key="4">
    <source>
        <dbReference type="ARBA" id="ARBA00022980"/>
    </source>
</evidence>
<dbReference type="InterPro" id="IPR009000">
    <property type="entry name" value="Transl_B-barrel_sf"/>
</dbReference>
<evidence type="ECO:0000256" key="9">
    <source>
        <dbReference type="RuleBase" id="RU003905"/>
    </source>
</evidence>
<dbReference type="AlphaFoldDB" id="A0A5F4WAE6"/>
<dbReference type="Ensembl" id="ENSCJAT00000106223.2">
    <property type="protein sequence ID" value="ENSCJAP00000074653.1"/>
    <property type="gene ID" value="ENSCJAG00000003143.5"/>
</dbReference>
<evidence type="ECO:0000313" key="11">
    <source>
        <dbReference type="Proteomes" id="UP000008225"/>
    </source>
</evidence>
<evidence type="ECO:0000256" key="2">
    <source>
        <dbReference type="ARBA" id="ARBA00006540"/>
    </source>
</evidence>
<keyword evidence="4 9" id="KW-0689">Ribosomal protein</keyword>
<evidence type="ECO:0000256" key="7">
    <source>
        <dbReference type="ARBA" id="ARBA00035209"/>
    </source>
</evidence>
<dbReference type="Gene3D" id="4.10.960.10">
    <property type="entry name" value="Ribosomal protein L3, domain 3"/>
    <property type="match status" value="1"/>
</dbReference>
<organism evidence="10 11">
    <name type="scientific">Callithrix jacchus</name>
    <name type="common">White-tufted-ear marmoset</name>
    <name type="synonym">Simia Jacchus</name>
    <dbReference type="NCBI Taxonomy" id="9483"/>
    <lineage>
        <taxon>Eukaryota</taxon>
        <taxon>Metazoa</taxon>
        <taxon>Chordata</taxon>
        <taxon>Craniata</taxon>
        <taxon>Vertebrata</taxon>
        <taxon>Euteleostomi</taxon>
        <taxon>Mammalia</taxon>
        <taxon>Eutheria</taxon>
        <taxon>Euarchontoglires</taxon>
        <taxon>Primates</taxon>
        <taxon>Haplorrhini</taxon>
        <taxon>Platyrrhini</taxon>
        <taxon>Cebidae</taxon>
        <taxon>Callitrichinae</taxon>
        <taxon>Callithrix</taxon>
        <taxon>Callithrix</taxon>
    </lineage>
</organism>
<dbReference type="Bgee" id="ENSCJAG00000003143">
    <property type="expression patterns" value="Expressed in ovary and 6 other cell types or tissues"/>
</dbReference>
<evidence type="ECO:0000256" key="6">
    <source>
        <dbReference type="ARBA" id="ARBA00023274"/>
    </source>
</evidence>
<dbReference type="InterPro" id="IPR019927">
    <property type="entry name" value="Ribosomal_uL3_bac/org-type"/>
</dbReference>
<dbReference type="GO" id="GO:0006412">
    <property type="term" value="P:translation"/>
    <property type="evidence" value="ECO:0007669"/>
    <property type="project" value="InterPro"/>
</dbReference>
<protein>
    <recommendedName>
        <fullName evidence="7">Large ribosomal subunit protein uL3m</fullName>
    </recommendedName>
    <alternativeName>
        <fullName evidence="8">39S ribosomal protein L3, mitochondrial</fullName>
    </alternativeName>
</protein>
<evidence type="ECO:0000256" key="5">
    <source>
        <dbReference type="ARBA" id="ARBA00023128"/>
    </source>
</evidence>
<evidence type="ECO:0000256" key="1">
    <source>
        <dbReference type="ARBA" id="ARBA00004173"/>
    </source>
</evidence>
<accession>A0A5F4WAE6</accession>
<reference evidence="10" key="2">
    <citation type="submission" date="2025-08" db="UniProtKB">
        <authorList>
            <consortium name="Ensembl"/>
        </authorList>
    </citation>
    <scope>IDENTIFICATION</scope>
</reference>
<keyword evidence="5" id="KW-0496">Mitochondrion</keyword>
<dbReference type="InterPro" id="IPR000597">
    <property type="entry name" value="Ribosomal_uL3"/>
</dbReference>
<evidence type="ECO:0000256" key="3">
    <source>
        <dbReference type="ARBA" id="ARBA00022946"/>
    </source>
</evidence>
<dbReference type="InterPro" id="IPR019926">
    <property type="entry name" value="Ribosomal_uL3_CS"/>
</dbReference>
<dbReference type="GO" id="GO:0005762">
    <property type="term" value="C:mitochondrial large ribosomal subunit"/>
    <property type="evidence" value="ECO:0007669"/>
    <property type="project" value="TreeGrafter"/>
</dbReference>
<dbReference type="PANTHER" id="PTHR11229">
    <property type="entry name" value="50S RIBOSOMAL PROTEIN L3"/>
    <property type="match status" value="1"/>
</dbReference>
<gene>
    <name evidence="10" type="primary">MRPL3</name>
</gene>
<dbReference type="GeneTree" id="ENSGT00390000011422"/>
<keyword evidence="11" id="KW-1185">Reference proteome</keyword>
<dbReference type="Gene3D" id="2.40.30.10">
    <property type="entry name" value="Translation factors"/>
    <property type="match status" value="1"/>
</dbReference>
<sequence length="322" mass="36099">MPGWRLLTQVGAQVLGRVGDGLGAALGPGNRTHLWLFVRSLHGKSVTWWDEHLSEENVPFIKQLVSDEDKAQLASKLCPLKDEPWPIHPWEPGSSRVGLVAVKLGMMPLWTKDGQRHVVTLLQVRDCHVLKYISKENHDGKMAALSVGGKTVSRFHKSTQILEFYRELGLPPKQKVKIFRITDNAALKPGTPLYAAHFRPGQYVDVTAKTIGKGFQGVMKRWGFKGQPATHGQTKTHRRPGAISTGVWRINTKHNIIYVNGSVPGHKNCLVKVRDSKLPAYKDLCKNLPFPTYFPDADEEELPEDLYDENVYQPSEPSITFA</sequence>
<evidence type="ECO:0000256" key="8">
    <source>
        <dbReference type="ARBA" id="ARBA00035396"/>
    </source>
</evidence>
<name>A0A5F4WAE6_CALJA</name>
<dbReference type="SUPFAM" id="SSF50447">
    <property type="entry name" value="Translation proteins"/>
    <property type="match status" value="1"/>
</dbReference>
<comment type="subcellular location">
    <subcellularLocation>
        <location evidence="1">Mitochondrion</location>
    </subcellularLocation>
</comment>
<keyword evidence="6 9" id="KW-0687">Ribonucleoprotein</keyword>
<proteinExistence type="inferred from homology"/>
<reference evidence="10" key="1">
    <citation type="submission" date="2009-03" db="EMBL/GenBank/DDBJ databases">
        <authorList>
            <person name="Warren W."/>
            <person name="Ye L."/>
            <person name="Minx P."/>
            <person name="Worley K."/>
            <person name="Gibbs R."/>
            <person name="Wilson R.K."/>
        </authorList>
    </citation>
    <scope>NUCLEOTIDE SEQUENCE [LARGE SCALE GENOMIC DNA]</scope>
</reference>
<keyword evidence="3" id="KW-0809">Transit peptide</keyword>